<comment type="caution">
    <text evidence="2">The sequence shown here is derived from an EMBL/GenBank/DDBJ whole genome shotgun (WGS) entry which is preliminary data.</text>
</comment>
<dbReference type="AlphaFoldDB" id="B1SX94"/>
<protein>
    <recommendedName>
        <fullName evidence="4">Pilus assembly protein</fullName>
    </recommendedName>
</protein>
<evidence type="ECO:0000313" key="2">
    <source>
        <dbReference type="EMBL" id="EDT44001.1"/>
    </source>
</evidence>
<proteinExistence type="predicted"/>
<dbReference type="PATRIC" id="fig|396597.7.peg.8273"/>
<feature type="signal peptide" evidence="1">
    <location>
        <begin position="1"/>
        <end position="22"/>
    </location>
</feature>
<evidence type="ECO:0000313" key="3">
    <source>
        <dbReference type="Proteomes" id="UP000004814"/>
    </source>
</evidence>
<dbReference type="RefSeq" id="WP_006756219.1">
    <property type="nucleotide sequence ID" value="NZ_ABLK01000003.1"/>
</dbReference>
<keyword evidence="1" id="KW-0732">Signal</keyword>
<dbReference type="Gene3D" id="2.60.40.10">
    <property type="entry name" value="Immunoglobulins"/>
    <property type="match status" value="1"/>
</dbReference>
<sequence>MARTSRIALGMLAALTCTCSMAASVLKLSRAELTLEPDQPAGALYVENAGDTPLYLDVEQRLLTNPGDKPERLVPVAEVEKPTLLVSPARLALAPGQKYRIGVKVLAVPSQTHVWRITFRPNERILVDASSSDGAPAPLFVNVGYGVVIYQHAALKH</sequence>
<organism evidence="2 3">
    <name type="scientific">Burkholderia ambifaria MEX-5</name>
    <dbReference type="NCBI Taxonomy" id="396597"/>
    <lineage>
        <taxon>Bacteria</taxon>
        <taxon>Pseudomonadati</taxon>
        <taxon>Pseudomonadota</taxon>
        <taxon>Betaproteobacteria</taxon>
        <taxon>Burkholderiales</taxon>
        <taxon>Burkholderiaceae</taxon>
        <taxon>Burkholderia</taxon>
        <taxon>Burkholderia cepacia complex</taxon>
    </lineage>
</organism>
<dbReference type="EMBL" id="ABLK01000003">
    <property type="protein sequence ID" value="EDT44001.1"/>
    <property type="molecule type" value="Genomic_DNA"/>
</dbReference>
<gene>
    <name evidence="2" type="ORF">BamMEX5DRAFT_0160</name>
</gene>
<dbReference type="InterPro" id="IPR013783">
    <property type="entry name" value="Ig-like_fold"/>
</dbReference>
<accession>B1SX94</accession>
<reference evidence="2 3" key="1">
    <citation type="submission" date="2008-03" db="EMBL/GenBank/DDBJ databases">
        <title>Sequencing of the draft genome and assembly of Burkholderia ambifaria MEX-5.</title>
        <authorList>
            <consortium name="US DOE Joint Genome Institute (JGI-PGF)"/>
            <person name="Copeland A."/>
            <person name="Lucas S."/>
            <person name="Lapidus A."/>
            <person name="Glavina del Rio T."/>
            <person name="Dalin E."/>
            <person name="Tice H."/>
            <person name="Bruce D."/>
            <person name="Goodwin L."/>
            <person name="Pitluck S."/>
            <person name="Larimer F."/>
            <person name="Land M.L."/>
            <person name="Hauser L."/>
            <person name="Tiedje J."/>
            <person name="Richardson P."/>
        </authorList>
    </citation>
    <scope>NUCLEOTIDE SEQUENCE [LARGE SCALE GENOMIC DNA]</scope>
    <source>
        <strain evidence="2 3">MEX-5</strain>
    </source>
</reference>
<dbReference type="Proteomes" id="UP000004814">
    <property type="component" value="Unassembled WGS sequence"/>
</dbReference>
<evidence type="ECO:0000256" key="1">
    <source>
        <dbReference type="SAM" id="SignalP"/>
    </source>
</evidence>
<evidence type="ECO:0008006" key="4">
    <source>
        <dbReference type="Google" id="ProtNLM"/>
    </source>
</evidence>
<name>B1SX94_9BURK</name>
<feature type="chain" id="PRO_5002770574" description="Pilus assembly protein" evidence="1">
    <location>
        <begin position="23"/>
        <end position="157"/>
    </location>
</feature>